<evidence type="ECO:0000256" key="3">
    <source>
        <dbReference type="ARBA" id="ARBA00022989"/>
    </source>
</evidence>
<keyword evidence="7" id="KW-0436">Ligase</keyword>
<feature type="transmembrane region" description="Helical" evidence="5">
    <location>
        <begin position="70"/>
        <end position="89"/>
    </location>
</feature>
<feature type="transmembrane region" description="Helical" evidence="5">
    <location>
        <begin position="347"/>
        <end position="363"/>
    </location>
</feature>
<keyword evidence="4 5" id="KW-0472">Membrane</keyword>
<proteinExistence type="predicted"/>
<sequence>MTTLTTIGRPATVPYEALGRTTAAAACAAMVFQPVLRPAGPGNSAPVDVFTVATVVLSVLWAATCGRRLGVPYGLASALLLLSGAIAGLAGPLPGLSLMNLAREVLLLAWCVALFNIARRPGVLRLLTAAFAYAAVFWASVLVAAARLGVTGIEGVSPTEGDRKLFTLGDPNYAATYWVVSLFMVYAAQRPRTPLVRWYGYAVLLWALLLSQSNGGVLELSVGLLFLAAYKAYQASRARPGSGPVAAGALVLAVVLTVGASVAAAPLAQVQEWARLSDRTELVNTLGRSGTSTDQRSTLVRESLELYEPHWVTGSGPGTTKQLLQDQQFPYAKEAHDDYLAALVERGPLGVVALLALLSGTAWRCSRALRAPPDSGFAAQVPRPAGLVAALAGLAVAGAYYEVLHFRFLWVLLALVAVLASPVDDPATAHEGPP</sequence>
<keyword evidence="3 5" id="KW-1133">Transmembrane helix</keyword>
<dbReference type="RefSeq" id="WP_314200695.1">
    <property type="nucleotide sequence ID" value="NZ_JAVTLL010000007.1"/>
</dbReference>
<evidence type="ECO:0000256" key="2">
    <source>
        <dbReference type="ARBA" id="ARBA00022692"/>
    </source>
</evidence>
<evidence type="ECO:0000259" key="6">
    <source>
        <dbReference type="Pfam" id="PF04932"/>
    </source>
</evidence>
<evidence type="ECO:0000256" key="1">
    <source>
        <dbReference type="ARBA" id="ARBA00004141"/>
    </source>
</evidence>
<dbReference type="EMBL" id="JAVTLL010000007">
    <property type="protein sequence ID" value="MDT7841630.1"/>
    <property type="molecule type" value="Genomic_DNA"/>
</dbReference>
<feature type="transmembrane region" description="Helical" evidence="5">
    <location>
        <begin position="45"/>
        <end position="63"/>
    </location>
</feature>
<dbReference type="GO" id="GO:0016874">
    <property type="term" value="F:ligase activity"/>
    <property type="evidence" value="ECO:0007669"/>
    <property type="project" value="UniProtKB-KW"/>
</dbReference>
<organism evidence="7 8">
    <name type="scientific">Streptomyces justiciae</name>
    <dbReference type="NCBI Taxonomy" id="2780140"/>
    <lineage>
        <taxon>Bacteria</taxon>
        <taxon>Bacillati</taxon>
        <taxon>Actinomycetota</taxon>
        <taxon>Actinomycetes</taxon>
        <taxon>Kitasatosporales</taxon>
        <taxon>Streptomycetaceae</taxon>
        <taxon>Streptomyces</taxon>
    </lineage>
</organism>
<name>A0ABU3LQY8_9ACTN</name>
<feature type="domain" description="O-antigen ligase-related" evidence="6">
    <location>
        <begin position="202"/>
        <end position="354"/>
    </location>
</feature>
<protein>
    <submittedName>
        <fullName evidence="7">O-antigen ligase family protein</fullName>
    </submittedName>
</protein>
<evidence type="ECO:0000313" key="8">
    <source>
        <dbReference type="Proteomes" id="UP001257948"/>
    </source>
</evidence>
<feature type="transmembrane region" description="Helical" evidence="5">
    <location>
        <begin position="407"/>
        <end position="423"/>
    </location>
</feature>
<feature type="transmembrane region" description="Helical" evidence="5">
    <location>
        <begin position="245"/>
        <end position="268"/>
    </location>
</feature>
<feature type="transmembrane region" description="Helical" evidence="5">
    <location>
        <begin position="170"/>
        <end position="188"/>
    </location>
</feature>
<comment type="caution">
    <text evidence="7">The sequence shown here is derived from an EMBL/GenBank/DDBJ whole genome shotgun (WGS) entry which is preliminary data.</text>
</comment>
<evidence type="ECO:0000313" key="7">
    <source>
        <dbReference type="EMBL" id="MDT7841630.1"/>
    </source>
</evidence>
<dbReference type="Proteomes" id="UP001257948">
    <property type="component" value="Unassembled WGS sequence"/>
</dbReference>
<feature type="transmembrane region" description="Helical" evidence="5">
    <location>
        <begin position="217"/>
        <end position="233"/>
    </location>
</feature>
<dbReference type="InterPro" id="IPR007016">
    <property type="entry name" value="O-antigen_ligase-rel_domated"/>
</dbReference>
<keyword evidence="8" id="KW-1185">Reference proteome</keyword>
<dbReference type="Pfam" id="PF04932">
    <property type="entry name" value="Wzy_C"/>
    <property type="match status" value="1"/>
</dbReference>
<evidence type="ECO:0000256" key="4">
    <source>
        <dbReference type="ARBA" id="ARBA00023136"/>
    </source>
</evidence>
<gene>
    <name evidence="7" type="ORF">RQC66_12895</name>
</gene>
<keyword evidence="2 5" id="KW-0812">Transmembrane</keyword>
<feature type="transmembrane region" description="Helical" evidence="5">
    <location>
        <begin position="384"/>
        <end position="401"/>
    </location>
</feature>
<dbReference type="InterPro" id="IPR051533">
    <property type="entry name" value="WaaL-like"/>
</dbReference>
<comment type="subcellular location">
    <subcellularLocation>
        <location evidence="1">Membrane</location>
        <topology evidence="1">Multi-pass membrane protein</topology>
    </subcellularLocation>
</comment>
<feature type="transmembrane region" description="Helical" evidence="5">
    <location>
        <begin position="101"/>
        <end position="118"/>
    </location>
</feature>
<dbReference type="PANTHER" id="PTHR37422:SF13">
    <property type="entry name" value="LIPOPOLYSACCHARIDE BIOSYNTHESIS PROTEIN PA4999-RELATED"/>
    <property type="match status" value="1"/>
</dbReference>
<dbReference type="PANTHER" id="PTHR37422">
    <property type="entry name" value="TEICHURONIC ACID BIOSYNTHESIS PROTEIN TUAE"/>
    <property type="match status" value="1"/>
</dbReference>
<accession>A0ABU3LQY8</accession>
<evidence type="ECO:0000256" key="5">
    <source>
        <dbReference type="SAM" id="Phobius"/>
    </source>
</evidence>
<feature type="transmembrane region" description="Helical" evidence="5">
    <location>
        <begin position="130"/>
        <end position="150"/>
    </location>
</feature>
<reference evidence="8" key="1">
    <citation type="submission" date="2023-07" db="EMBL/GenBank/DDBJ databases">
        <title>Draft genome sequence of the endophytic actinobacterium Streptomyces justiciae WPN32, a potential antibiotic producer.</title>
        <authorList>
            <person name="Yasawong M."/>
            <person name="Pana W."/>
            <person name="Ganta P."/>
            <person name="Santapan N."/>
            <person name="Songngamsuk T."/>
            <person name="Phatcharaharikarn M."/>
            <person name="Kerdtoob S."/>
            <person name="Nantapong N."/>
        </authorList>
    </citation>
    <scope>NUCLEOTIDE SEQUENCE [LARGE SCALE GENOMIC DNA]</scope>
    <source>
        <strain evidence="8">WPN32</strain>
    </source>
</reference>